<proteinExistence type="predicted"/>
<protein>
    <recommendedName>
        <fullName evidence="3">Endonuclease V</fullName>
    </recommendedName>
</protein>
<dbReference type="RefSeq" id="WP_200230552.1">
    <property type="nucleotide sequence ID" value="NZ_NRRT01000048.1"/>
</dbReference>
<gene>
    <name evidence="1" type="ORF">CKO43_13440</name>
</gene>
<reference evidence="1" key="2">
    <citation type="journal article" date="2020" name="Microorganisms">
        <title>Osmotic Adaptation and Compatible Solute Biosynthesis of Phototrophic Bacteria as Revealed from Genome Analyses.</title>
        <authorList>
            <person name="Imhoff J.F."/>
            <person name="Rahn T."/>
            <person name="Kunzel S."/>
            <person name="Keller A."/>
            <person name="Neulinger S.C."/>
        </authorList>
    </citation>
    <scope>NUCLEOTIDE SEQUENCE</scope>
    <source>
        <strain evidence="1">IM 151</strain>
    </source>
</reference>
<accession>A0ABS1DX66</accession>
<name>A0ABS1DX66_RUBGE</name>
<dbReference type="Proteomes" id="UP001041814">
    <property type="component" value="Unassembled WGS sequence"/>
</dbReference>
<organism evidence="1 2">
    <name type="scientific">Rubrivivax gelatinosus</name>
    <name type="common">Rhodocyclus gelatinosus</name>
    <name type="synonym">Rhodopseudomonas gelatinosa</name>
    <dbReference type="NCBI Taxonomy" id="28068"/>
    <lineage>
        <taxon>Bacteria</taxon>
        <taxon>Pseudomonadati</taxon>
        <taxon>Pseudomonadota</taxon>
        <taxon>Betaproteobacteria</taxon>
        <taxon>Burkholderiales</taxon>
        <taxon>Sphaerotilaceae</taxon>
        <taxon>Rubrivivax</taxon>
    </lineage>
</organism>
<evidence type="ECO:0000313" key="1">
    <source>
        <dbReference type="EMBL" id="MBK1713780.1"/>
    </source>
</evidence>
<sequence length="167" mass="17856">MKLVVGQHDLDGGAIVCAVAFDEWDAAEASRTFTSRVAPVDPPVRSPRGAAELAGVLQLLREHALEPELIVIDGPVHLDAAETPAWGRQLFDALGGRSAVVGISTRAMPNLPAQFEVWRDEEARPLIVTCIGIDLGAAKVRVRTMHGRRRVPTLMKLAARLARGGAG</sequence>
<dbReference type="EMBL" id="NRRU01000047">
    <property type="protein sequence ID" value="MBK1713780.1"/>
    <property type="molecule type" value="Genomic_DNA"/>
</dbReference>
<evidence type="ECO:0000313" key="2">
    <source>
        <dbReference type="Proteomes" id="UP001041814"/>
    </source>
</evidence>
<evidence type="ECO:0008006" key="3">
    <source>
        <dbReference type="Google" id="ProtNLM"/>
    </source>
</evidence>
<reference evidence="1" key="1">
    <citation type="submission" date="2017-08" db="EMBL/GenBank/DDBJ databases">
        <authorList>
            <person name="Imhoff J.F."/>
            <person name="Rahn T."/>
            <person name="Kuenzel S."/>
            <person name="Neulinger S.C."/>
        </authorList>
    </citation>
    <scope>NUCLEOTIDE SEQUENCE</scope>
    <source>
        <strain evidence="1">IM 151</strain>
    </source>
</reference>
<keyword evidence="2" id="KW-1185">Reference proteome</keyword>
<comment type="caution">
    <text evidence="1">The sequence shown here is derived from an EMBL/GenBank/DDBJ whole genome shotgun (WGS) entry which is preliminary data.</text>
</comment>